<dbReference type="PANTHER" id="PTHR35145">
    <property type="entry name" value="CYTOPLASMIC PROTEIN-RELATED"/>
    <property type="match status" value="1"/>
</dbReference>
<name>W7YJS4_9BACT</name>
<dbReference type="EMBL" id="BAMD01000056">
    <property type="protein sequence ID" value="GAF04786.1"/>
    <property type="molecule type" value="Genomic_DNA"/>
</dbReference>
<dbReference type="PANTHER" id="PTHR35145:SF1">
    <property type="entry name" value="CYTOPLASMIC PROTEIN"/>
    <property type="match status" value="1"/>
</dbReference>
<protein>
    <recommendedName>
        <fullName evidence="3">MmcQ-like protein</fullName>
    </recommendedName>
</protein>
<evidence type="ECO:0008006" key="3">
    <source>
        <dbReference type="Google" id="ProtNLM"/>
    </source>
</evidence>
<reference evidence="1 2" key="1">
    <citation type="journal article" date="2014" name="Genome Announc.">
        <title>Draft Genome Sequence of Cytophaga fermentans JCM 21142T, a Facultative Anaerobe Isolated from Marine Mud.</title>
        <authorList>
            <person name="Starns D."/>
            <person name="Oshima K."/>
            <person name="Suda W."/>
            <person name="Iino T."/>
            <person name="Yuki M."/>
            <person name="Inoue J."/>
            <person name="Kitamura K."/>
            <person name="Iida T."/>
            <person name="Darby A."/>
            <person name="Hattori M."/>
            <person name="Ohkuma M."/>
        </authorList>
    </citation>
    <scope>NUCLEOTIDE SEQUENCE [LARGE SCALE GENOMIC DNA]</scope>
    <source>
        <strain evidence="1 2">JCM 21142</strain>
    </source>
</reference>
<evidence type="ECO:0000313" key="1">
    <source>
        <dbReference type="EMBL" id="GAF04786.1"/>
    </source>
</evidence>
<sequence length="120" mass="13822">MHIEEIRNYCLSKKGTSEELPFDEVTLVFKVMGKMFALTKLEGELSINLKCDPEKAITLREQYASITPGYHMNKKHWNTVKINGGLQPDFIKSLIDHSYALVWAKLTKKQKDELAKLPKQ</sequence>
<dbReference type="STRING" id="869213.GCA_000517085_03923"/>
<dbReference type="InterPro" id="IPR007351">
    <property type="entry name" value="YjbR"/>
</dbReference>
<evidence type="ECO:0000313" key="2">
    <source>
        <dbReference type="Proteomes" id="UP000019402"/>
    </source>
</evidence>
<accession>W7YJS4</accession>
<keyword evidence="2" id="KW-1185">Reference proteome</keyword>
<dbReference type="SUPFAM" id="SSF142906">
    <property type="entry name" value="YjbR-like"/>
    <property type="match status" value="1"/>
</dbReference>
<dbReference type="RefSeq" id="WP_027473246.1">
    <property type="nucleotide sequence ID" value="NZ_BAMD01000056.1"/>
</dbReference>
<dbReference type="eggNOG" id="COG2315">
    <property type="taxonomic scope" value="Bacteria"/>
</dbReference>
<gene>
    <name evidence="1" type="ORF">JCM21142_93503</name>
</gene>
<organism evidence="1 2">
    <name type="scientific">Saccharicrinis fermentans DSM 9555 = JCM 21142</name>
    <dbReference type="NCBI Taxonomy" id="869213"/>
    <lineage>
        <taxon>Bacteria</taxon>
        <taxon>Pseudomonadati</taxon>
        <taxon>Bacteroidota</taxon>
        <taxon>Bacteroidia</taxon>
        <taxon>Marinilabiliales</taxon>
        <taxon>Marinilabiliaceae</taxon>
        <taxon>Saccharicrinis</taxon>
    </lineage>
</organism>
<dbReference type="InterPro" id="IPR038056">
    <property type="entry name" value="YjbR-like_sf"/>
</dbReference>
<dbReference type="Proteomes" id="UP000019402">
    <property type="component" value="Unassembled WGS sequence"/>
</dbReference>
<dbReference type="AlphaFoldDB" id="W7YJS4"/>
<dbReference type="OrthoDB" id="9789813at2"/>
<proteinExistence type="predicted"/>
<dbReference type="Gene3D" id="3.90.1150.30">
    <property type="match status" value="1"/>
</dbReference>
<dbReference type="Pfam" id="PF04237">
    <property type="entry name" value="YjbR"/>
    <property type="match status" value="1"/>
</dbReference>
<dbReference type="InterPro" id="IPR058532">
    <property type="entry name" value="YjbR/MT2646/Rv2570-like"/>
</dbReference>
<comment type="caution">
    <text evidence="1">The sequence shown here is derived from an EMBL/GenBank/DDBJ whole genome shotgun (WGS) entry which is preliminary data.</text>
</comment>